<reference evidence="3 4" key="1">
    <citation type="journal article" date="2014" name="Genome Announc.">
        <title>Draft Genome Sequence of Amycolatopsis lurida NRRL 2430, Producer of the Glycopeptide Family Antibiotic Ristocetin.</title>
        <authorList>
            <person name="Kwun M.J."/>
            <person name="Hong H.J."/>
        </authorList>
    </citation>
    <scope>NUCLEOTIDE SEQUENCE [LARGE SCALE GENOMIC DNA]</scope>
    <source>
        <strain evidence="3 4">NRRL 2430</strain>
    </source>
</reference>
<organism evidence="3 4">
    <name type="scientific">Amycolatopsis lurida NRRL 2430</name>
    <dbReference type="NCBI Taxonomy" id="1460371"/>
    <lineage>
        <taxon>Bacteria</taxon>
        <taxon>Bacillati</taxon>
        <taxon>Actinomycetota</taxon>
        <taxon>Actinomycetes</taxon>
        <taxon>Pseudonocardiales</taxon>
        <taxon>Pseudonocardiaceae</taxon>
        <taxon>Amycolatopsis</taxon>
    </lineage>
</organism>
<keyword evidence="4" id="KW-1185">Reference proteome</keyword>
<feature type="domain" description="FtsX extracellular" evidence="2">
    <location>
        <begin position="85"/>
        <end position="152"/>
    </location>
</feature>
<name>A0A2P2FL77_AMYLU</name>
<evidence type="ECO:0000313" key="4">
    <source>
        <dbReference type="Proteomes" id="UP000256220"/>
    </source>
</evidence>
<keyword evidence="1" id="KW-0472">Membrane</keyword>
<keyword evidence="1" id="KW-0812">Transmembrane</keyword>
<dbReference type="AlphaFoldDB" id="A0A2P2FL77"/>
<accession>A0A2P2FL77</accession>
<sequence length="185" mass="19920">MIVPVEQPERTPKAPRRLLWVVGVVAVLVVAAAVTTGAVVLNRATDPPAPAALPRDTVPVPLGERELCGLRLLVAVGADADMAVAAEALRDDPKARRVFTETKARAYERFKQLFADRPELLRSVTPDLLPAAVHLVPVAGIDVEAWANELRQRFPKAEKVDVLDPARIAAQLTTTPPPCPPSGER</sequence>
<feature type="transmembrane region" description="Helical" evidence="1">
    <location>
        <begin position="18"/>
        <end position="41"/>
    </location>
</feature>
<dbReference type="Gene3D" id="3.30.70.3040">
    <property type="match status" value="1"/>
</dbReference>
<dbReference type="EMBL" id="JFBM01000032">
    <property type="protein sequence ID" value="KFU77474.1"/>
    <property type="molecule type" value="Genomic_DNA"/>
</dbReference>
<evidence type="ECO:0000256" key="1">
    <source>
        <dbReference type="SAM" id="Phobius"/>
    </source>
</evidence>
<evidence type="ECO:0000259" key="2">
    <source>
        <dbReference type="Pfam" id="PF18075"/>
    </source>
</evidence>
<dbReference type="Pfam" id="PF18075">
    <property type="entry name" value="FtsX_ECD"/>
    <property type="match status" value="1"/>
</dbReference>
<keyword evidence="1" id="KW-1133">Transmembrane helix</keyword>
<evidence type="ECO:0000313" key="3">
    <source>
        <dbReference type="EMBL" id="KFU77474.1"/>
    </source>
</evidence>
<comment type="caution">
    <text evidence="3">The sequence shown here is derived from an EMBL/GenBank/DDBJ whole genome shotgun (WGS) entry which is preliminary data.</text>
</comment>
<protein>
    <recommendedName>
        <fullName evidence="2">FtsX extracellular domain-containing protein</fullName>
    </recommendedName>
</protein>
<dbReference type="InterPro" id="IPR040690">
    <property type="entry name" value="FtsX_ECD"/>
</dbReference>
<gene>
    <name evidence="3" type="ORF">BB31_30155</name>
</gene>
<proteinExistence type="predicted"/>
<dbReference type="Proteomes" id="UP000256220">
    <property type="component" value="Unassembled WGS sequence"/>
</dbReference>